<dbReference type="Gene3D" id="3.40.50.300">
    <property type="entry name" value="P-loop containing nucleotide triphosphate hydrolases"/>
    <property type="match status" value="1"/>
</dbReference>
<keyword evidence="1" id="KW-0812">Transmembrane</keyword>
<reference evidence="2" key="1">
    <citation type="submission" date="2022-08" db="UniProtKB">
        <authorList>
            <consortium name="EnsemblMetazoa"/>
        </authorList>
    </citation>
    <scope>IDENTIFICATION</scope>
    <source>
        <strain evidence="2">05x7-T-G4-1.051#20</strain>
    </source>
</reference>
<proteinExistence type="predicted"/>
<dbReference type="InterPro" id="IPR027417">
    <property type="entry name" value="P-loop_NTPase"/>
</dbReference>
<dbReference type="GO" id="GO:0016020">
    <property type="term" value="C:membrane"/>
    <property type="evidence" value="ECO:0007669"/>
    <property type="project" value="InterPro"/>
</dbReference>
<keyword evidence="1" id="KW-1133">Transmembrane helix</keyword>
<sequence length="525" mass="60727">MESQSLESQIHLLKEKIHNHEGKPLTIAVVGQHGCGKSSFINTAMAVLTGEYHERAIVGSFGKRGGHVTRRVTRYTKKRYLGKSNEDEMRHGYPTFVDMMGFQNDENVNEFLENVFEGHVREGTEFNRPQEQRKPLVSMQQLALLLGNEIVPRVDRIIFVASAVSKEFPEELINAVKLQASGGTREIPLFGVLTHGDEITEEDEQFQKMENDFKECLGLSPMRYLRCTNYCSNFPQDDERNPDIEIPVMRFLRQVIDTERDVLEKERSITDHLYRRMNMKLKTITVYFLQISEHIEYLGKELKDVVKETKAVKSKITIELDNVNSGQQDTMFWIWIVIFVMVLLVVPLYLYVIVRTGIKQQNKGNHSQDFNMEKSIAVVSFSKANAQLHKTIAETVIGEIAHHYISLSGVRNVSSVELASKVCFVFVDQNERNIILETKVDISKTRSDFVENLVRQGRTHVIVIYCQHEESHDLDTLYHRGLGNINEHETLRQLQRQNCFLSIDKEFSSYQMTYINIFLHETLYQ</sequence>
<evidence type="ECO:0000313" key="2">
    <source>
        <dbReference type="EnsemblMetazoa" id="G11161.1:cds"/>
    </source>
</evidence>
<protein>
    <recommendedName>
        <fullName evidence="4">G domain-containing protein</fullName>
    </recommendedName>
</protein>
<feature type="transmembrane region" description="Helical" evidence="1">
    <location>
        <begin position="332"/>
        <end position="354"/>
    </location>
</feature>
<dbReference type="AlphaFoldDB" id="A0A8W8HVS8"/>
<accession>A0A8W8HVS8</accession>
<dbReference type="Proteomes" id="UP000005408">
    <property type="component" value="Unassembled WGS sequence"/>
</dbReference>
<dbReference type="GO" id="GO:0005525">
    <property type="term" value="F:GTP binding"/>
    <property type="evidence" value="ECO:0007669"/>
    <property type="project" value="InterPro"/>
</dbReference>
<dbReference type="SUPFAM" id="SSF52540">
    <property type="entry name" value="P-loop containing nucleoside triphosphate hydrolases"/>
    <property type="match status" value="1"/>
</dbReference>
<dbReference type="Pfam" id="PF05049">
    <property type="entry name" value="IIGP"/>
    <property type="match status" value="1"/>
</dbReference>
<evidence type="ECO:0000313" key="3">
    <source>
        <dbReference type="Proteomes" id="UP000005408"/>
    </source>
</evidence>
<dbReference type="EnsemblMetazoa" id="G11161.1">
    <property type="protein sequence ID" value="G11161.1:cds"/>
    <property type="gene ID" value="G11161"/>
</dbReference>
<evidence type="ECO:0008006" key="4">
    <source>
        <dbReference type="Google" id="ProtNLM"/>
    </source>
</evidence>
<dbReference type="InterPro" id="IPR007743">
    <property type="entry name" value="Immunity-related_GTPase-like"/>
</dbReference>
<organism evidence="2 3">
    <name type="scientific">Magallana gigas</name>
    <name type="common">Pacific oyster</name>
    <name type="synonym">Crassostrea gigas</name>
    <dbReference type="NCBI Taxonomy" id="29159"/>
    <lineage>
        <taxon>Eukaryota</taxon>
        <taxon>Metazoa</taxon>
        <taxon>Spiralia</taxon>
        <taxon>Lophotrochozoa</taxon>
        <taxon>Mollusca</taxon>
        <taxon>Bivalvia</taxon>
        <taxon>Autobranchia</taxon>
        <taxon>Pteriomorphia</taxon>
        <taxon>Ostreida</taxon>
        <taxon>Ostreoidea</taxon>
        <taxon>Ostreidae</taxon>
        <taxon>Magallana</taxon>
    </lineage>
</organism>
<evidence type="ECO:0000256" key="1">
    <source>
        <dbReference type="SAM" id="Phobius"/>
    </source>
</evidence>
<keyword evidence="1" id="KW-0472">Membrane</keyword>
<keyword evidence="3" id="KW-1185">Reference proteome</keyword>
<name>A0A8W8HVS8_MAGGI</name>